<name>A0AAU9TYN6_EUPED</name>
<gene>
    <name evidence="1" type="ORF">EEDITHA_LOCUS7787</name>
</gene>
<dbReference type="PANTHER" id="PTHR37984">
    <property type="entry name" value="PROTEIN CBG26694"/>
    <property type="match status" value="1"/>
</dbReference>
<evidence type="ECO:0000313" key="2">
    <source>
        <dbReference type="Proteomes" id="UP001153954"/>
    </source>
</evidence>
<reference evidence="1" key="1">
    <citation type="submission" date="2022-03" db="EMBL/GenBank/DDBJ databases">
        <authorList>
            <person name="Tunstrom K."/>
        </authorList>
    </citation>
    <scope>NUCLEOTIDE SEQUENCE</scope>
</reference>
<dbReference type="SUPFAM" id="SSF56672">
    <property type="entry name" value="DNA/RNA polymerases"/>
    <property type="match status" value="1"/>
</dbReference>
<evidence type="ECO:0008006" key="3">
    <source>
        <dbReference type="Google" id="ProtNLM"/>
    </source>
</evidence>
<accession>A0AAU9TYN6</accession>
<comment type="caution">
    <text evidence="1">The sequence shown here is derived from an EMBL/GenBank/DDBJ whole genome shotgun (WGS) entry which is preliminary data.</text>
</comment>
<dbReference type="GO" id="GO:0071897">
    <property type="term" value="P:DNA biosynthetic process"/>
    <property type="evidence" value="ECO:0007669"/>
    <property type="project" value="UniProtKB-ARBA"/>
</dbReference>
<dbReference type="EMBL" id="CAKOGL010000011">
    <property type="protein sequence ID" value="CAH2091976.1"/>
    <property type="molecule type" value="Genomic_DNA"/>
</dbReference>
<dbReference type="PANTHER" id="PTHR37984:SF5">
    <property type="entry name" value="PROTEIN NYNRIN-LIKE"/>
    <property type="match status" value="1"/>
</dbReference>
<dbReference type="Gene3D" id="3.10.10.10">
    <property type="entry name" value="HIV Type 1 Reverse Transcriptase, subunit A, domain 1"/>
    <property type="match status" value="1"/>
</dbReference>
<dbReference type="AlphaFoldDB" id="A0AAU9TYN6"/>
<sequence>MEEISSLPLLEECEDTPISRFSSEVTNQYLERNYILNKNNSNDKEDKTNYNFINFNEHVKEEEVTIDLSHLNNQLKSEINKLIVNINQALQRINRYDIGTVKCYEARIDLTVQKYDNKRPYKCLIKDKLEIEEQVEKLLKKNLLEKSYSPFAAPVTLALKKDNLKTRLYIDFRDLNKIVRRKKGKSYTAKNLINNINDLCKKNQVCLKNKTRGQIKYGFVSHFGSCLKTI</sequence>
<proteinExistence type="predicted"/>
<protein>
    <recommendedName>
        <fullName evidence="3">Reverse transcriptase</fullName>
    </recommendedName>
</protein>
<organism evidence="1 2">
    <name type="scientific">Euphydryas editha</name>
    <name type="common">Edith's checkerspot</name>
    <dbReference type="NCBI Taxonomy" id="104508"/>
    <lineage>
        <taxon>Eukaryota</taxon>
        <taxon>Metazoa</taxon>
        <taxon>Ecdysozoa</taxon>
        <taxon>Arthropoda</taxon>
        <taxon>Hexapoda</taxon>
        <taxon>Insecta</taxon>
        <taxon>Pterygota</taxon>
        <taxon>Neoptera</taxon>
        <taxon>Endopterygota</taxon>
        <taxon>Lepidoptera</taxon>
        <taxon>Glossata</taxon>
        <taxon>Ditrysia</taxon>
        <taxon>Papilionoidea</taxon>
        <taxon>Nymphalidae</taxon>
        <taxon>Nymphalinae</taxon>
        <taxon>Euphydryas</taxon>
    </lineage>
</organism>
<dbReference type="InterPro" id="IPR050951">
    <property type="entry name" value="Retrovirus_Pol_polyprotein"/>
</dbReference>
<dbReference type="InterPro" id="IPR043502">
    <property type="entry name" value="DNA/RNA_pol_sf"/>
</dbReference>
<dbReference type="Proteomes" id="UP001153954">
    <property type="component" value="Unassembled WGS sequence"/>
</dbReference>
<keyword evidence="2" id="KW-1185">Reference proteome</keyword>
<evidence type="ECO:0000313" key="1">
    <source>
        <dbReference type="EMBL" id="CAH2091976.1"/>
    </source>
</evidence>